<accession>A0A1S3JQS6</accession>
<name>A0A1S3JQS6_LINAN</name>
<dbReference type="STRING" id="7574.A0A1S3JQS6"/>
<sequence length="217" mass="24472">MAKQGEQWIPIFEEFDKPGLDNERAKQIYEKWADNYDKNMAILNYTQPSVCAAEIEKCLKDNKDALILEAACGTGLGGIELTKRGFHNLHAFDMSSKMLDIAKQKNIYRKLMCIRLGPEGLDIPDDTYDAVMMTGAAGLAHIGGDCLGEFIRIVKPGGYVVMDTILKYIVGTEYNGKSWDETIDDFLMAGRWVTVTRRQVENSFNTMEGMQYAFQVK</sequence>
<keyword evidence="2" id="KW-1185">Reference proteome</keyword>
<dbReference type="CDD" id="cd02440">
    <property type="entry name" value="AdoMet_MTases"/>
    <property type="match status" value="1"/>
</dbReference>
<dbReference type="OrthoDB" id="2019266at2759"/>
<dbReference type="InParanoid" id="A0A1S3JQS6"/>
<dbReference type="Pfam" id="PF13649">
    <property type="entry name" value="Methyltransf_25"/>
    <property type="match status" value="1"/>
</dbReference>
<dbReference type="Proteomes" id="UP000085678">
    <property type="component" value="Unplaced"/>
</dbReference>
<protein>
    <submittedName>
        <fullName evidence="3">Methyltransferase-like protein 27</fullName>
    </submittedName>
</protein>
<gene>
    <name evidence="3" type="primary">LOC106175164</name>
</gene>
<dbReference type="Gene3D" id="3.40.50.150">
    <property type="entry name" value="Vaccinia Virus protein VP39"/>
    <property type="match status" value="1"/>
</dbReference>
<evidence type="ECO:0000259" key="1">
    <source>
        <dbReference type="Pfam" id="PF13649"/>
    </source>
</evidence>
<evidence type="ECO:0000313" key="3">
    <source>
        <dbReference type="RefSeq" id="XP_013412476.1"/>
    </source>
</evidence>
<dbReference type="InterPro" id="IPR041698">
    <property type="entry name" value="Methyltransf_25"/>
</dbReference>
<dbReference type="PANTHER" id="PTHR43591:SF101">
    <property type="entry name" value="METHYLTRANSFERASE-LIKE PROTEIN 27"/>
    <property type="match status" value="1"/>
</dbReference>
<dbReference type="AlphaFoldDB" id="A0A1S3JQS6"/>
<dbReference type="SUPFAM" id="SSF53335">
    <property type="entry name" value="S-adenosyl-L-methionine-dependent methyltransferases"/>
    <property type="match status" value="1"/>
</dbReference>
<feature type="domain" description="Methyltransferase" evidence="1">
    <location>
        <begin position="67"/>
        <end position="158"/>
    </location>
</feature>
<evidence type="ECO:0000313" key="2">
    <source>
        <dbReference type="Proteomes" id="UP000085678"/>
    </source>
</evidence>
<dbReference type="GeneID" id="106175164"/>
<dbReference type="InterPro" id="IPR029063">
    <property type="entry name" value="SAM-dependent_MTases_sf"/>
</dbReference>
<dbReference type="KEGG" id="lak:106175164"/>
<dbReference type="RefSeq" id="XP_013412476.1">
    <property type="nucleotide sequence ID" value="XM_013557022.2"/>
</dbReference>
<reference evidence="3" key="1">
    <citation type="submission" date="2025-08" db="UniProtKB">
        <authorList>
            <consortium name="RefSeq"/>
        </authorList>
    </citation>
    <scope>IDENTIFICATION</scope>
    <source>
        <tissue evidence="3">Gonads</tissue>
    </source>
</reference>
<organism evidence="2 3">
    <name type="scientific">Lingula anatina</name>
    <name type="common">Brachiopod</name>
    <name type="synonym">Lingula unguis</name>
    <dbReference type="NCBI Taxonomy" id="7574"/>
    <lineage>
        <taxon>Eukaryota</taxon>
        <taxon>Metazoa</taxon>
        <taxon>Spiralia</taxon>
        <taxon>Lophotrochozoa</taxon>
        <taxon>Brachiopoda</taxon>
        <taxon>Linguliformea</taxon>
        <taxon>Lingulata</taxon>
        <taxon>Lingulida</taxon>
        <taxon>Linguloidea</taxon>
        <taxon>Lingulidae</taxon>
        <taxon>Lingula</taxon>
    </lineage>
</organism>
<proteinExistence type="predicted"/>
<dbReference type="PANTHER" id="PTHR43591">
    <property type="entry name" value="METHYLTRANSFERASE"/>
    <property type="match status" value="1"/>
</dbReference>